<dbReference type="Proteomes" id="UP000007875">
    <property type="component" value="Unassembled WGS sequence"/>
</dbReference>
<reference evidence="6" key="3">
    <citation type="submission" date="2025-09" db="UniProtKB">
        <authorList>
            <consortium name="Ensembl"/>
        </authorList>
    </citation>
    <scope>IDENTIFICATION</scope>
</reference>
<dbReference type="OMA" id="TRFCAYF"/>
<dbReference type="GeneTree" id="ENSGT00950000182882"/>
<dbReference type="GO" id="GO:0005737">
    <property type="term" value="C:cytoplasm"/>
    <property type="evidence" value="ECO:0007669"/>
    <property type="project" value="InterPro"/>
</dbReference>
<organism evidence="6 7">
    <name type="scientific">Ciona savignyi</name>
    <name type="common">Pacific transparent sea squirt</name>
    <dbReference type="NCBI Taxonomy" id="51511"/>
    <lineage>
        <taxon>Eukaryota</taxon>
        <taxon>Metazoa</taxon>
        <taxon>Chordata</taxon>
        <taxon>Tunicata</taxon>
        <taxon>Ascidiacea</taxon>
        <taxon>Phlebobranchia</taxon>
        <taxon>Cionidae</taxon>
        <taxon>Ciona</taxon>
    </lineage>
</organism>
<dbReference type="AlphaFoldDB" id="H2Z6I4"/>
<dbReference type="GO" id="GO:0097320">
    <property type="term" value="P:plasma membrane tubulation"/>
    <property type="evidence" value="ECO:0007669"/>
    <property type="project" value="TreeGrafter"/>
</dbReference>
<dbReference type="PANTHER" id="PTHR47174:SF3">
    <property type="entry name" value="BRIDGING INTEGRATOR 3"/>
    <property type="match status" value="1"/>
</dbReference>
<comment type="subcellular location">
    <subcellularLocation>
        <location evidence="1">Cytoplasm</location>
        <location evidence="1">Cytoskeleton</location>
    </subcellularLocation>
</comment>
<proteinExistence type="predicted"/>
<reference evidence="6" key="2">
    <citation type="submission" date="2025-08" db="UniProtKB">
        <authorList>
            <consortium name="Ensembl"/>
        </authorList>
    </citation>
    <scope>IDENTIFICATION</scope>
</reference>
<evidence type="ECO:0000256" key="1">
    <source>
        <dbReference type="ARBA" id="ARBA00004245"/>
    </source>
</evidence>
<dbReference type="HOGENOM" id="CLU_090113_1_0_1"/>
<dbReference type="SMART" id="SM00721">
    <property type="entry name" value="BAR"/>
    <property type="match status" value="1"/>
</dbReference>
<feature type="coiled-coil region" evidence="4">
    <location>
        <begin position="116"/>
        <end position="143"/>
    </location>
</feature>
<evidence type="ECO:0000313" key="7">
    <source>
        <dbReference type="Proteomes" id="UP000007875"/>
    </source>
</evidence>
<keyword evidence="2" id="KW-0963">Cytoplasm</keyword>
<evidence type="ECO:0000259" key="5">
    <source>
        <dbReference type="PROSITE" id="PS51021"/>
    </source>
</evidence>
<evidence type="ECO:0000313" key="6">
    <source>
        <dbReference type="Ensembl" id="ENSCSAVP00000013196.1"/>
    </source>
</evidence>
<reference evidence="7" key="1">
    <citation type="submission" date="2003-08" db="EMBL/GenBank/DDBJ databases">
        <authorList>
            <person name="Birren B."/>
            <person name="Nusbaum C."/>
            <person name="Abebe A."/>
            <person name="Abouelleil A."/>
            <person name="Adekoya E."/>
            <person name="Ait-zahra M."/>
            <person name="Allen N."/>
            <person name="Allen T."/>
            <person name="An P."/>
            <person name="Anderson M."/>
            <person name="Anderson S."/>
            <person name="Arachchi H."/>
            <person name="Armbruster J."/>
            <person name="Bachantsang P."/>
            <person name="Baldwin J."/>
            <person name="Barry A."/>
            <person name="Bayul T."/>
            <person name="Blitshsteyn B."/>
            <person name="Bloom T."/>
            <person name="Blye J."/>
            <person name="Boguslavskiy L."/>
            <person name="Borowsky M."/>
            <person name="Boukhgalter B."/>
            <person name="Brunache A."/>
            <person name="Butler J."/>
            <person name="Calixte N."/>
            <person name="Calvo S."/>
            <person name="Camarata J."/>
            <person name="Campo K."/>
            <person name="Chang J."/>
            <person name="Cheshatsang Y."/>
            <person name="Citroen M."/>
            <person name="Collymore A."/>
            <person name="Considine T."/>
            <person name="Cook A."/>
            <person name="Cooke P."/>
            <person name="Corum B."/>
            <person name="Cuomo C."/>
            <person name="David R."/>
            <person name="Dawoe T."/>
            <person name="Degray S."/>
            <person name="Dodge S."/>
            <person name="Dooley K."/>
            <person name="Dorje P."/>
            <person name="Dorjee K."/>
            <person name="Dorris L."/>
            <person name="Duffey N."/>
            <person name="Dupes A."/>
            <person name="Elkins T."/>
            <person name="Engels R."/>
            <person name="Erickson J."/>
            <person name="Farina A."/>
            <person name="Faro S."/>
            <person name="Ferreira P."/>
            <person name="Fischer H."/>
            <person name="Fitzgerald M."/>
            <person name="Foley K."/>
            <person name="Gage D."/>
            <person name="Galagan J."/>
            <person name="Gearin G."/>
            <person name="Gnerre S."/>
            <person name="Gnirke A."/>
            <person name="Goyette A."/>
            <person name="Graham J."/>
            <person name="Grandbois E."/>
            <person name="Gyaltsen K."/>
            <person name="Hafez N."/>
            <person name="Hagopian D."/>
            <person name="Hagos B."/>
            <person name="Hall J."/>
            <person name="Hatcher B."/>
            <person name="Heller A."/>
            <person name="Higgins H."/>
            <person name="Honan T."/>
            <person name="Horn A."/>
            <person name="Houde N."/>
            <person name="Hughes L."/>
            <person name="Hulme W."/>
            <person name="Husby E."/>
            <person name="Iliev I."/>
            <person name="Jaffe D."/>
            <person name="Jones C."/>
            <person name="Kamal M."/>
            <person name="Kamat A."/>
            <person name="Kamvysselis M."/>
            <person name="Karlsson E."/>
            <person name="Kells C."/>
            <person name="Kieu A."/>
            <person name="Kisner P."/>
            <person name="Kodira C."/>
            <person name="Kulbokas E."/>
            <person name="Labutti K."/>
            <person name="Lama D."/>
            <person name="Landers T."/>
            <person name="Leger J."/>
            <person name="Levine S."/>
            <person name="Lewis D."/>
            <person name="Lewis T."/>
            <person name="Lindblad-toh K."/>
            <person name="Liu X."/>
            <person name="Lokyitsang T."/>
            <person name="Lokyitsang Y."/>
            <person name="Lucien O."/>
            <person name="Lui A."/>
            <person name="Ma L.J."/>
            <person name="Mabbitt R."/>
            <person name="Macdonald J."/>
            <person name="Maclean C."/>
            <person name="Major J."/>
            <person name="Manning J."/>
            <person name="Marabella R."/>
            <person name="Maru K."/>
            <person name="Matthews C."/>
            <person name="Mauceli E."/>
            <person name="Mccarthy M."/>
            <person name="Mcdonough S."/>
            <person name="Mcghee T."/>
            <person name="Meldrim J."/>
            <person name="Meneus L."/>
            <person name="Mesirov J."/>
            <person name="Mihalev A."/>
            <person name="Mihova T."/>
            <person name="Mikkelsen T."/>
            <person name="Mlenga V."/>
            <person name="Moru K."/>
            <person name="Mozes J."/>
            <person name="Mulrain L."/>
            <person name="Munson G."/>
            <person name="Naylor J."/>
            <person name="Newes C."/>
            <person name="Nguyen C."/>
            <person name="Nguyen N."/>
            <person name="Nguyen T."/>
            <person name="Nicol R."/>
            <person name="Nielsen C."/>
            <person name="Nizzari M."/>
            <person name="Norbu C."/>
            <person name="Norbu N."/>
            <person name="O'donnell P."/>
            <person name="Okoawo O."/>
            <person name="O'leary S."/>
            <person name="Omotosho B."/>
            <person name="O'neill K."/>
            <person name="Osman S."/>
            <person name="Parker S."/>
            <person name="Perrin D."/>
            <person name="Phunkhang P."/>
            <person name="Piqani B."/>
            <person name="Purcell S."/>
            <person name="Rachupka T."/>
            <person name="Ramasamy U."/>
            <person name="Rameau R."/>
            <person name="Ray V."/>
            <person name="Raymond C."/>
            <person name="Retta R."/>
            <person name="Richardson S."/>
            <person name="Rise C."/>
            <person name="Rodriguez J."/>
            <person name="Rogers J."/>
            <person name="Rogov P."/>
            <person name="Rutman M."/>
            <person name="Schupbach R."/>
            <person name="Seaman C."/>
            <person name="Settipalli S."/>
            <person name="Sharpe T."/>
            <person name="Sheridan J."/>
            <person name="Sherpa N."/>
            <person name="Shi J."/>
            <person name="Smirnov S."/>
            <person name="Smith C."/>
            <person name="Sougnez C."/>
            <person name="Spencer B."/>
            <person name="Stalker J."/>
            <person name="Stange-thomann N."/>
            <person name="Stavropoulos S."/>
            <person name="Stetson K."/>
            <person name="Stone C."/>
            <person name="Stone S."/>
            <person name="Stubbs M."/>
            <person name="Talamas J."/>
            <person name="Tchuinga P."/>
            <person name="Tenzing P."/>
            <person name="Tesfaye S."/>
            <person name="Theodore J."/>
            <person name="Thoulutsang Y."/>
            <person name="Topham K."/>
            <person name="Towey S."/>
            <person name="Tsamla T."/>
            <person name="Tsomo N."/>
            <person name="Vallee D."/>
            <person name="Vassiliev H."/>
            <person name="Venkataraman V."/>
            <person name="Vinson J."/>
            <person name="Vo A."/>
            <person name="Wade C."/>
            <person name="Wang S."/>
            <person name="Wangchuk T."/>
            <person name="Wangdi T."/>
            <person name="Whittaker C."/>
            <person name="Wilkinson J."/>
            <person name="Wu Y."/>
            <person name="Wyman D."/>
            <person name="Yadav S."/>
            <person name="Yang S."/>
            <person name="Yang X."/>
            <person name="Yeager S."/>
            <person name="Yee E."/>
            <person name="Young G."/>
            <person name="Zainoun J."/>
            <person name="Zembeck L."/>
            <person name="Zimmer A."/>
            <person name="Zody M."/>
            <person name="Lander E."/>
        </authorList>
    </citation>
    <scope>NUCLEOTIDE SEQUENCE [LARGE SCALE GENOMIC DNA]</scope>
</reference>
<dbReference type="InParanoid" id="H2Z6I4"/>
<dbReference type="SUPFAM" id="SSF103657">
    <property type="entry name" value="BAR/IMD domain-like"/>
    <property type="match status" value="1"/>
</dbReference>
<keyword evidence="4" id="KW-0175">Coiled coil</keyword>
<dbReference type="InterPro" id="IPR027267">
    <property type="entry name" value="AH/BAR_dom_sf"/>
</dbReference>
<dbReference type="FunCoup" id="H2Z6I4">
    <property type="interactions" value="68"/>
</dbReference>
<dbReference type="GO" id="GO:0051666">
    <property type="term" value="P:actin cortical patch localization"/>
    <property type="evidence" value="ECO:0007669"/>
    <property type="project" value="InterPro"/>
</dbReference>
<name>H2Z6I4_CIOSA</name>
<keyword evidence="7" id="KW-1185">Reference proteome</keyword>
<evidence type="ECO:0000256" key="3">
    <source>
        <dbReference type="ARBA" id="ARBA00023212"/>
    </source>
</evidence>
<dbReference type="eggNOG" id="KOG3771">
    <property type="taxonomic scope" value="Eukaryota"/>
</dbReference>
<accession>H2Z6I4</accession>
<dbReference type="InterPro" id="IPR046982">
    <property type="entry name" value="BIN3/RVS161-like"/>
</dbReference>
<dbReference type="GO" id="GO:0008289">
    <property type="term" value="F:lipid binding"/>
    <property type="evidence" value="ECO:0007669"/>
    <property type="project" value="TreeGrafter"/>
</dbReference>
<dbReference type="InterPro" id="IPR004148">
    <property type="entry name" value="BAR_dom"/>
</dbReference>
<dbReference type="PROSITE" id="PS51021">
    <property type="entry name" value="BAR"/>
    <property type="match status" value="1"/>
</dbReference>
<dbReference type="PANTHER" id="PTHR47174">
    <property type="entry name" value="BRIDGING INTEGRATOR 3"/>
    <property type="match status" value="1"/>
</dbReference>
<protein>
    <recommendedName>
        <fullName evidence="5">BAR domain-containing protein</fullName>
    </recommendedName>
</protein>
<dbReference type="GO" id="GO:0015629">
    <property type="term" value="C:actin cytoskeleton"/>
    <property type="evidence" value="ECO:0007669"/>
    <property type="project" value="TreeGrafter"/>
</dbReference>
<keyword evidence="3" id="KW-0206">Cytoskeleton</keyword>
<dbReference type="GO" id="GO:0006897">
    <property type="term" value="P:endocytosis"/>
    <property type="evidence" value="ECO:0007669"/>
    <property type="project" value="InterPro"/>
</dbReference>
<feature type="domain" description="BAR" evidence="5">
    <location>
        <begin position="8"/>
        <end position="224"/>
    </location>
</feature>
<dbReference type="Gene3D" id="1.20.1270.60">
    <property type="entry name" value="Arfaptin homology (AH) domain/BAR domain"/>
    <property type="match status" value="1"/>
</dbReference>
<dbReference type="Ensembl" id="ENSCSAVT00000013345.1">
    <property type="protein sequence ID" value="ENSCSAVP00000013196.1"/>
    <property type="gene ID" value="ENSCSAVG00000007747.1"/>
</dbReference>
<dbReference type="STRING" id="51511.ENSCSAVP00000013196"/>
<evidence type="ECO:0000256" key="4">
    <source>
        <dbReference type="SAM" id="Coils"/>
    </source>
</evidence>
<evidence type="ECO:0000256" key="2">
    <source>
        <dbReference type="ARBA" id="ARBA00022490"/>
    </source>
</evidence>
<sequence>MSWNLFNRQAKRNLVPKTTERDFERECTKMQHLEDCSRKTAKDSKRLIGCLSNCGKSVEKLGHDLVTDLGENVHEDFNIFDSLMTKQNQLTQEKATMIHHSMAEPMKKYSTIFPHYQQQVKAREKALQEYNRVQAKLEKYEEREQTGSNIVKIQQTKHEIQPVKEDFERKNNSLLEEMPKFYEARIDYIHPSLRSTIATQCWFYQKSLEELDKTMSQLSCPINEQSDKNVTDILEELRMLSITNDD</sequence>
<dbReference type="Pfam" id="PF03114">
    <property type="entry name" value="BAR"/>
    <property type="match status" value="1"/>
</dbReference>